<evidence type="ECO:0000256" key="1">
    <source>
        <dbReference type="ARBA" id="ARBA00000274"/>
    </source>
</evidence>
<dbReference type="GO" id="GO:0009691">
    <property type="term" value="P:cytokinin biosynthetic process"/>
    <property type="evidence" value="ECO:0007669"/>
    <property type="project" value="UniProtKB-UniRule"/>
</dbReference>
<dbReference type="RefSeq" id="WP_085885548.1">
    <property type="nucleotide sequence ID" value="NZ_FWFR01000005.1"/>
</dbReference>
<dbReference type="Gene3D" id="3.40.50.450">
    <property type="match status" value="1"/>
</dbReference>
<dbReference type="EMBL" id="FWFR01000005">
    <property type="protein sequence ID" value="SLN76844.1"/>
    <property type="molecule type" value="Genomic_DNA"/>
</dbReference>
<evidence type="ECO:0000313" key="5">
    <source>
        <dbReference type="Proteomes" id="UP000193200"/>
    </source>
</evidence>
<evidence type="ECO:0000313" key="4">
    <source>
        <dbReference type="EMBL" id="SLN76844.1"/>
    </source>
</evidence>
<comment type="similarity">
    <text evidence="2 3">Belongs to the LOG family.</text>
</comment>
<sequence length="194" mass="21033">MATLTSLCVYCGSRQPRNQSLRRAAQRLGRLVGERGIRLVYGGGHVGLMGVAADAALAAGGEVFGIIPGHLAASEVGHANLTKLEVVDSMHERKHRMFESADAFVILPGGLGTLDEAFEMITWRQLSLHDKPIVLVNQDGYWRPLLNLIDAIVAEDFASVAVRRLFTVVDDVDEVIPAIEKAMPPTVADRPARL</sequence>
<dbReference type="InterPro" id="IPR005269">
    <property type="entry name" value="LOG"/>
</dbReference>
<accession>A0A1Y5U265</accession>
<dbReference type="Proteomes" id="UP000193200">
    <property type="component" value="Unassembled WGS sequence"/>
</dbReference>
<dbReference type="OrthoDB" id="9801098at2"/>
<dbReference type="PANTHER" id="PTHR31223">
    <property type="entry name" value="LOG FAMILY PROTEIN YJL055W"/>
    <property type="match status" value="1"/>
</dbReference>
<comment type="catalytic activity">
    <reaction evidence="1">
        <text>AMP + H2O = D-ribose 5-phosphate + adenine</text>
        <dbReference type="Rhea" id="RHEA:20129"/>
        <dbReference type="ChEBI" id="CHEBI:15377"/>
        <dbReference type="ChEBI" id="CHEBI:16708"/>
        <dbReference type="ChEBI" id="CHEBI:78346"/>
        <dbReference type="ChEBI" id="CHEBI:456215"/>
        <dbReference type="EC" id="3.2.2.4"/>
    </reaction>
</comment>
<dbReference type="PANTHER" id="PTHR31223:SF70">
    <property type="entry name" value="LOG FAMILY PROTEIN YJL055W"/>
    <property type="match status" value="1"/>
</dbReference>
<dbReference type="EC" id="3.2.2.n1" evidence="3"/>
<dbReference type="Pfam" id="PF03641">
    <property type="entry name" value="Lysine_decarbox"/>
    <property type="match status" value="1"/>
</dbReference>
<evidence type="ECO:0000256" key="2">
    <source>
        <dbReference type="ARBA" id="ARBA00006763"/>
    </source>
</evidence>
<reference evidence="4 5" key="1">
    <citation type="submission" date="2017-03" db="EMBL/GenBank/DDBJ databases">
        <authorList>
            <person name="Afonso C.L."/>
            <person name="Miller P.J."/>
            <person name="Scott M.A."/>
            <person name="Spackman E."/>
            <person name="Goraichik I."/>
            <person name="Dimitrov K.M."/>
            <person name="Suarez D.L."/>
            <person name="Swayne D.E."/>
        </authorList>
    </citation>
    <scope>NUCLEOTIDE SEQUENCE [LARGE SCALE GENOMIC DNA]</scope>
    <source>
        <strain evidence="4 5">CECT 7691</strain>
    </source>
</reference>
<gene>
    <name evidence="4" type="primary">yvdD</name>
    <name evidence="4" type="ORF">OCH7691_04211</name>
</gene>
<dbReference type="InParanoid" id="A0A1Y5U265"/>
<keyword evidence="3" id="KW-0203">Cytokinin biosynthesis</keyword>
<keyword evidence="5" id="KW-1185">Reference proteome</keyword>
<dbReference type="GO" id="GO:0005829">
    <property type="term" value="C:cytosol"/>
    <property type="evidence" value="ECO:0007669"/>
    <property type="project" value="TreeGrafter"/>
</dbReference>
<dbReference type="SUPFAM" id="SSF102405">
    <property type="entry name" value="MCP/YpsA-like"/>
    <property type="match status" value="1"/>
</dbReference>
<keyword evidence="3" id="KW-0378">Hydrolase</keyword>
<name>A0A1Y5U265_9PROT</name>
<dbReference type="GO" id="GO:0008714">
    <property type="term" value="F:AMP nucleosidase activity"/>
    <property type="evidence" value="ECO:0007669"/>
    <property type="project" value="UniProtKB-EC"/>
</dbReference>
<protein>
    <recommendedName>
        <fullName evidence="3">Cytokinin riboside 5'-monophosphate phosphoribohydrolase</fullName>
        <ecNumber evidence="3">3.2.2.n1</ecNumber>
    </recommendedName>
</protein>
<proteinExistence type="inferred from homology"/>
<evidence type="ECO:0000256" key="3">
    <source>
        <dbReference type="RuleBase" id="RU363015"/>
    </source>
</evidence>
<dbReference type="NCBIfam" id="TIGR00730">
    <property type="entry name" value="Rossman fold protein, TIGR00730 family"/>
    <property type="match status" value="1"/>
</dbReference>
<dbReference type="InterPro" id="IPR031100">
    <property type="entry name" value="LOG_fam"/>
</dbReference>
<organism evidence="4 5">
    <name type="scientific">Oceanibacterium hippocampi</name>
    <dbReference type="NCBI Taxonomy" id="745714"/>
    <lineage>
        <taxon>Bacteria</taxon>
        <taxon>Pseudomonadati</taxon>
        <taxon>Pseudomonadota</taxon>
        <taxon>Alphaproteobacteria</taxon>
        <taxon>Sneathiellales</taxon>
        <taxon>Sneathiellaceae</taxon>
        <taxon>Oceanibacterium</taxon>
    </lineage>
</organism>
<dbReference type="AlphaFoldDB" id="A0A1Y5U265"/>